<reference evidence="1" key="1">
    <citation type="journal article" date="2020" name="Nature">
        <title>Giant virus diversity and host interactions through global metagenomics.</title>
        <authorList>
            <person name="Schulz F."/>
            <person name="Roux S."/>
            <person name="Paez-Espino D."/>
            <person name="Jungbluth S."/>
            <person name="Walsh D.A."/>
            <person name="Denef V.J."/>
            <person name="McMahon K.D."/>
            <person name="Konstantinidis K.T."/>
            <person name="Eloe-Fadrosh E.A."/>
            <person name="Kyrpides N.C."/>
            <person name="Woyke T."/>
        </authorList>
    </citation>
    <scope>NUCLEOTIDE SEQUENCE</scope>
    <source>
        <strain evidence="1">GVMAG-M-3300023174-24</strain>
    </source>
</reference>
<sequence>MENIPEKIDVNEIFENALKDPELFSTLDIEQLLDSIENDKNDYLENKTMNLVTEDIFKLIINLKLQSNDVEEICQKLIGYRYVDEVHELHKGKHIRWIRHTNSKTPISSKNCLTNGGIVMDIKFLDNGIQVLCMNNMRRFIQYKFDECYTFQKLSTEEQLILMAYEHMEKK</sequence>
<proteinExistence type="predicted"/>
<accession>A0A6C0DJK1</accession>
<dbReference type="AlphaFoldDB" id="A0A6C0DJK1"/>
<name>A0A6C0DJK1_9ZZZZ</name>
<evidence type="ECO:0000313" key="1">
    <source>
        <dbReference type="EMBL" id="QHT17118.1"/>
    </source>
</evidence>
<dbReference type="EMBL" id="MN739631">
    <property type="protein sequence ID" value="QHT17118.1"/>
    <property type="molecule type" value="Genomic_DNA"/>
</dbReference>
<protein>
    <submittedName>
        <fullName evidence="1">Uncharacterized protein</fullName>
    </submittedName>
</protein>
<organism evidence="1">
    <name type="scientific">viral metagenome</name>
    <dbReference type="NCBI Taxonomy" id="1070528"/>
    <lineage>
        <taxon>unclassified sequences</taxon>
        <taxon>metagenomes</taxon>
        <taxon>organismal metagenomes</taxon>
    </lineage>
</organism>